<sequence length="565" mass="63553">MRWGLRPRRPGAAAVPTARSLWGTPRFPCRPGWLQATKRLLVQSVSGASNHLPNSNGGRYRDTVLLPQTTFPMKLLGRQQPDTELEIQQVRALLRRGASREARPRCGLLALGGSHTFALHAELYSWQRERKEKTEFCLHDGPPYANGDPHVGHALNKTYDIRWYNKAFTSFSTYEVSPLQATERDRVSTTTTKIFLENSFLIHEFFACILKDIANRFHMMTGSKIHFVPGWDCHGLPIEVKVLAELGGEAQNLSAIEIQEKARSFAKAAIEKQKLAFIRWGIMADWNNCYFTFDGKYEAKQLRNFYQMYEKGLVYRSSKPVFWSPSSRTALAEAELEYNPEHVSRSIYVKFPLLKPSSKLASLLIDGSSPVSFLVWTTQPWTIPANQAVCYMPESTYAVVKCSKSGDLYILAADKVASVASTLETTFETISTFSGVDLENGTCRHPLVPNKASPLLPANHVTMAKGTGLVHTAPAHGMEDYSVASQHNLPMDTCQCLVKTVALLISVSPNQPMSVYIKGEYIMLQTAKNLLKEEKLVHSYPYDWRTKKPVVIRASKQWFVNIVDT</sequence>
<evidence type="ECO:0000259" key="10">
    <source>
        <dbReference type="Pfam" id="PF00133"/>
    </source>
</evidence>
<dbReference type="PANTHER" id="PTHR42765:SF1">
    <property type="entry name" value="ISOLEUCINE--TRNA LIGASE, MITOCHONDRIAL"/>
    <property type="match status" value="1"/>
</dbReference>
<evidence type="ECO:0000256" key="6">
    <source>
        <dbReference type="ARBA" id="ARBA00022917"/>
    </source>
</evidence>
<comment type="similarity">
    <text evidence="1 9">Belongs to the class-I aminoacyl-tRNA synthetase family.</text>
</comment>
<dbReference type="EMBL" id="JASSZA010000020">
    <property type="protein sequence ID" value="KAK2086663.1"/>
    <property type="molecule type" value="Genomic_DNA"/>
</dbReference>
<evidence type="ECO:0000256" key="1">
    <source>
        <dbReference type="ARBA" id="ARBA00005594"/>
    </source>
</evidence>
<keyword evidence="4 9" id="KW-0547">Nucleotide-binding</keyword>
<name>A0ABQ9TQJ2_SAGOE</name>
<evidence type="ECO:0000256" key="3">
    <source>
        <dbReference type="ARBA" id="ARBA00022598"/>
    </source>
</evidence>
<evidence type="ECO:0000256" key="9">
    <source>
        <dbReference type="RuleBase" id="RU363035"/>
    </source>
</evidence>
<keyword evidence="12" id="KW-1185">Reference proteome</keyword>
<feature type="domain" description="Aminoacyl-tRNA synthetase class Ia" evidence="10">
    <location>
        <begin position="124"/>
        <end position="158"/>
    </location>
</feature>
<dbReference type="Gene3D" id="3.90.740.10">
    <property type="entry name" value="Valyl/Leucyl/Isoleucyl-tRNA synthetase, editing domain"/>
    <property type="match status" value="1"/>
</dbReference>
<dbReference type="InterPro" id="IPR002301">
    <property type="entry name" value="Ile-tRNA-ligase"/>
</dbReference>
<evidence type="ECO:0000256" key="4">
    <source>
        <dbReference type="ARBA" id="ARBA00022741"/>
    </source>
</evidence>
<proteinExistence type="inferred from homology"/>
<organism evidence="11 12">
    <name type="scientific">Saguinus oedipus</name>
    <name type="common">Cotton-top tamarin</name>
    <name type="synonym">Oedipomidas oedipus</name>
    <dbReference type="NCBI Taxonomy" id="9490"/>
    <lineage>
        <taxon>Eukaryota</taxon>
        <taxon>Metazoa</taxon>
        <taxon>Chordata</taxon>
        <taxon>Craniata</taxon>
        <taxon>Vertebrata</taxon>
        <taxon>Euteleostomi</taxon>
        <taxon>Mammalia</taxon>
        <taxon>Eutheria</taxon>
        <taxon>Euarchontoglires</taxon>
        <taxon>Primates</taxon>
        <taxon>Haplorrhini</taxon>
        <taxon>Platyrrhini</taxon>
        <taxon>Cebidae</taxon>
        <taxon>Callitrichinae</taxon>
        <taxon>Saguinus</taxon>
    </lineage>
</organism>
<dbReference type="InterPro" id="IPR002300">
    <property type="entry name" value="aa-tRNA-synth_Ia"/>
</dbReference>
<evidence type="ECO:0000256" key="2">
    <source>
        <dbReference type="ARBA" id="ARBA00013165"/>
    </source>
</evidence>
<keyword evidence="3 9" id="KW-0436">Ligase</keyword>
<evidence type="ECO:0000256" key="8">
    <source>
        <dbReference type="ARBA" id="ARBA00032665"/>
    </source>
</evidence>
<dbReference type="GO" id="GO:0016874">
    <property type="term" value="F:ligase activity"/>
    <property type="evidence" value="ECO:0007669"/>
    <property type="project" value="UniProtKB-KW"/>
</dbReference>
<evidence type="ECO:0000313" key="12">
    <source>
        <dbReference type="Proteomes" id="UP001266305"/>
    </source>
</evidence>
<dbReference type="InterPro" id="IPR001412">
    <property type="entry name" value="aa-tRNA-synth_I_CS"/>
</dbReference>
<dbReference type="PANTHER" id="PTHR42765">
    <property type="entry name" value="SOLEUCYL-TRNA SYNTHETASE"/>
    <property type="match status" value="1"/>
</dbReference>
<evidence type="ECO:0000256" key="5">
    <source>
        <dbReference type="ARBA" id="ARBA00022840"/>
    </source>
</evidence>
<dbReference type="SUPFAM" id="SSF50677">
    <property type="entry name" value="ValRS/IleRS/LeuRS editing domain"/>
    <property type="match status" value="1"/>
</dbReference>
<dbReference type="PROSITE" id="PS00178">
    <property type="entry name" value="AA_TRNA_LIGASE_I"/>
    <property type="match status" value="1"/>
</dbReference>
<dbReference type="SUPFAM" id="SSF52374">
    <property type="entry name" value="Nucleotidylyl transferase"/>
    <property type="match status" value="2"/>
</dbReference>
<gene>
    <name evidence="11" type="primary">IARS2_5</name>
    <name evidence="11" type="ORF">P7K49_036088</name>
</gene>
<keyword evidence="5 9" id="KW-0067">ATP-binding</keyword>
<reference evidence="11 12" key="1">
    <citation type="submission" date="2023-05" db="EMBL/GenBank/DDBJ databases">
        <title>B98-5 Cell Line De Novo Hybrid Assembly: An Optical Mapping Approach.</title>
        <authorList>
            <person name="Kananen K."/>
            <person name="Auerbach J.A."/>
            <person name="Kautto E."/>
            <person name="Blachly J.S."/>
        </authorList>
    </citation>
    <scope>NUCLEOTIDE SEQUENCE [LARGE SCALE GENOMIC DNA]</scope>
    <source>
        <strain evidence="11">B95-8</strain>
        <tissue evidence="11">Cell line</tissue>
    </source>
</reference>
<dbReference type="PRINTS" id="PR00984">
    <property type="entry name" value="TRNASYNTHILE"/>
</dbReference>
<dbReference type="Gene3D" id="3.40.50.620">
    <property type="entry name" value="HUPs"/>
    <property type="match status" value="2"/>
</dbReference>
<protein>
    <recommendedName>
        <fullName evidence="2">isoleucine--tRNA ligase</fullName>
        <ecNumber evidence="2">6.1.1.5</ecNumber>
    </recommendedName>
    <alternativeName>
        <fullName evidence="8">Isoleucyl-tRNA synthetase</fullName>
    </alternativeName>
</protein>
<dbReference type="InterPro" id="IPR050081">
    <property type="entry name" value="Ile-tRNA_ligase"/>
</dbReference>
<evidence type="ECO:0000313" key="11">
    <source>
        <dbReference type="EMBL" id="KAK2086663.1"/>
    </source>
</evidence>
<dbReference type="InterPro" id="IPR009008">
    <property type="entry name" value="Val/Leu/Ile-tRNA-synth_edit"/>
</dbReference>
<feature type="domain" description="Aminoacyl-tRNA synthetase class Ia" evidence="10">
    <location>
        <begin position="205"/>
        <end position="562"/>
    </location>
</feature>
<keyword evidence="7 9" id="KW-0030">Aminoacyl-tRNA synthetase</keyword>
<accession>A0ABQ9TQJ2</accession>
<dbReference type="Proteomes" id="UP001266305">
    <property type="component" value="Unassembled WGS sequence"/>
</dbReference>
<keyword evidence="6 9" id="KW-0648">Protein biosynthesis</keyword>
<comment type="caution">
    <text evidence="11">The sequence shown here is derived from an EMBL/GenBank/DDBJ whole genome shotgun (WGS) entry which is preliminary data.</text>
</comment>
<dbReference type="Pfam" id="PF00133">
    <property type="entry name" value="tRNA-synt_1"/>
    <property type="match status" value="2"/>
</dbReference>
<evidence type="ECO:0000256" key="7">
    <source>
        <dbReference type="ARBA" id="ARBA00023146"/>
    </source>
</evidence>
<dbReference type="InterPro" id="IPR014729">
    <property type="entry name" value="Rossmann-like_a/b/a_fold"/>
</dbReference>
<dbReference type="EC" id="6.1.1.5" evidence="2"/>